<dbReference type="SMART" id="SM00692">
    <property type="entry name" value="DM3"/>
    <property type="match status" value="1"/>
</dbReference>
<dbReference type="InterPro" id="IPR006612">
    <property type="entry name" value="THAP_Znf"/>
</dbReference>
<evidence type="ECO:0000256" key="4">
    <source>
        <dbReference type="ARBA" id="ARBA00023125"/>
    </source>
</evidence>
<name>A0A7E5WF77_TRINI</name>
<evidence type="ECO:0000256" key="3">
    <source>
        <dbReference type="ARBA" id="ARBA00022833"/>
    </source>
</evidence>
<dbReference type="PANTHER" id="PTHR46927:SF3">
    <property type="entry name" value="THAP-TYPE DOMAIN-CONTAINING PROTEIN"/>
    <property type="match status" value="1"/>
</dbReference>
<keyword evidence="1" id="KW-0479">Metal-binding</keyword>
<evidence type="ECO:0000256" key="5">
    <source>
        <dbReference type="PROSITE-ProRule" id="PRU00309"/>
    </source>
</evidence>
<protein>
    <submittedName>
        <fullName evidence="9">THAP domain-containing protein 1-like</fullName>
    </submittedName>
</protein>
<evidence type="ECO:0000256" key="1">
    <source>
        <dbReference type="ARBA" id="ARBA00022723"/>
    </source>
</evidence>
<dbReference type="GO" id="GO:0008270">
    <property type="term" value="F:zinc ion binding"/>
    <property type="evidence" value="ECO:0007669"/>
    <property type="project" value="UniProtKB-KW"/>
</dbReference>
<dbReference type="Pfam" id="PF05485">
    <property type="entry name" value="THAP"/>
    <property type="match status" value="1"/>
</dbReference>
<proteinExistence type="predicted"/>
<dbReference type="GeneID" id="113502151"/>
<evidence type="ECO:0000259" key="7">
    <source>
        <dbReference type="PROSITE" id="PS50950"/>
    </source>
</evidence>
<dbReference type="GO" id="GO:0003677">
    <property type="term" value="F:DNA binding"/>
    <property type="evidence" value="ECO:0007669"/>
    <property type="project" value="UniProtKB-UniRule"/>
</dbReference>
<reference evidence="9" key="1">
    <citation type="submission" date="2025-08" db="UniProtKB">
        <authorList>
            <consortium name="RefSeq"/>
        </authorList>
    </citation>
    <scope>IDENTIFICATION</scope>
</reference>
<dbReference type="RefSeq" id="XP_026739353.1">
    <property type="nucleotide sequence ID" value="XM_026883552.1"/>
</dbReference>
<dbReference type="Gene3D" id="6.20.210.20">
    <property type="entry name" value="THAP domain"/>
    <property type="match status" value="1"/>
</dbReference>
<evidence type="ECO:0000256" key="6">
    <source>
        <dbReference type="SAM" id="MobiDB-lite"/>
    </source>
</evidence>
<keyword evidence="3" id="KW-0862">Zinc</keyword>
<keyword evidence="2 5" id="KW-0863">Zinc-finger</keyword>
<dbReference type="SUPFAM" id="SSF57716">
    <property type="entry name" value="Glucocorticoid receptor-like (DNA-binding domain)"/>
    <property type="match status" value="1"/>
</dbReference>
<organism evidence="8 9">
    <name type="scientific">Trichoplusia ni</name>
    <name type="common">Cabbage looper</name>
    <dbReference type="NCBI Taxonomy" id="7111"/>
    <lineage>
        <taxon>Eukaryota</taxon>
        <taxon>Metazoa</taxon>
        <taxon>Ecdysozoa</taxon>
        <taxon>Arthropoda</taxon>
        <taxon>Hexapoda</taxon>
        <taxon>Insecta</taxon>
        <taxon>Pterygota</taxon>
        <taxon>Neoptera</taxon>
        <taxon>Endopterygota</taxon>
        <taxon>Lepidoptera</taxon>
        <taxon>Glossata</taxon>
        <taxon>Ditrysia</taxon>
        <taxon>Noctuoidea</taxon>
        <taxon>Noctuidae</taxon>
        <taxon>Plusiinae</taxon>
        <taxon>Trichoplusia</taxon>
    </lineage>
</organism>
<dbReference type="AlphaFoldDB" id="A0A7E5WF77"/>
<evidence type="ECO:0000256" key="2">
    <source>
        <dbReference type="ARBA" id="ARBA00022771"/>
    </source>
</evidence>
<accession>A0A7E5WF77</accession>
<keyword evidence="4 5" id="KW-0238">DNA-binding</keyword>
<dbReference type="OrthoDB" id="7331812at2759"/>
<feature type="region of interest" description="Disordered" evidence="6">
    <location>
        <begin position="57"/>
        <end position="120"/>
    </location>
</feature>
<dbReference type="PANTHER" id="PTHR46927">
    <property type="entry name" value="AGAP005574-PA"/>
    <property type="match status" value="1"/>
</dbReference>
<dbReference type="SMART" id="SM00980">
    <property type="entry name" value="THAP"/>
    <property type="match status" value="1"/>
</dbReference>
<dbReference type="PROSITE" id="PS50950">
    <property type="entry name" value="ZF_THAP"/>
    <property type="match status" value="1"/>
</dbReference>
<dbReference type="InParanoid" id="A0A7E5WF77"/>
<keyword evidence="8" id="KW-1185">Reference proteome</keyword>
<dbReference type="InterPro" id="IPR052224">
    <property type="entry name" value="THAP_domain_protein"/>
</dbReference>
<dbReference type="Proteomes" id="UP000322000">
    <property type="component" value="Chromosome 16"/>
</dbReference>
<dbReference type="InterPro" id="IPR038441">
    <property type="entry name" value="THAP_Znf_sf"/>
</dbReference>
<evidence type="ECO:0000313" key="9">
    <source>
        <dbReference type="RefSeq" id="XP_026739353.1"/>
    </source>
</evidence>
<feature type="domain" description="THAP-type" evidence="7">
    <location>
        <begin position="1"/>
        <end position="80"/>
    </location>
</feature>
<sequence length="151" mass="17590">MPQYCAVPMCTEKKRGHKFPRDEAVAKQWLVAIRRETYIPSKYARVCYKHFMPDDYAVHKEPTTDNPPPKLKPQAVPSQFTWNQKSDEKKEIKRKRALQHQINRESGKNGSNKNSCEEPYNFDDSSQELELVIDMDPQTRDIGVQCSLCKC</sequence>
<evidence type="ECO:0000313" key="8">
    <source>
        <dbReference type="Proteomes" id="UP000322000"/>
    </source>
</evidence>
<gene>
    <name evidence="9" type="primary">LOC113502151</name>
</gene>
<dbReference type="KEGG" id="tnl:113502151"/>